<evidence type="ECO:0000256" key="4">
    <source>
        <dbReference type="SAM" id="SignalP"/>
    </source>
</evidence>
<proteinExistence type="predicted"/>
<dbReference type="InterPro" id="IPR036179">
    <property type="entry name" value="Ig-like_dom_sf"/>
</dbReference>
<dbReference type="OrthoDB" id="9194848at2759"/>
<keyword evidence="1" id="KW-0677">Repeat</keyword>
<feature type="chain" id="PRO_5013883533" description="Ig-like domain-containing protein" evidence="4">
    <location>
        <begin position="30"/>
        <end position="111"/>
    </location>
</feature>
<organism evidence="5 6">
    <name type="scientific">Aquarana catesbeiana</name>
    <name type="common">American bullfrog</name>
    <name type="synonym">Rana catesbeiana</name>
    <dbReference type="NCBI Taxonomy" id="8400"/>
    <lineage>
        <taxon>Eukaryota</taxon>
        <taxon>Metazoa</taxon>
        <taxon>Chordata</taxon>
        <taxon>Craniata</taxon>
        <taxon>Vertebrata</taxon>
        <taxon>Euteleostomi</taxon>
        <taxon>Amphibia</taxon>
        <taxon>Batrachia</taxon>
        <taxon>Anura</taxon>
        <taxon>Neobatrachia</taxon>
        <taxon>Ranoidea</taxon>
        <taxon>Ranidae</taxon>
        <taxon>Aquarana</taxon>
    </lineage>
</organism>
<keyword evidence="2" id="KW-1015">Disulfide bond</keyword>
<keyword evidence="3" id="KW-0393">Immunoglobulin domain</keyword>
<keyword evidence="4" id="KW-0732">Signal</keyword>
<accession>A0A2G9SHL1</accession>
<dbReference type="SUPFAM" id="SSF48726">
    <property type="entry name" value="Immunoglobulin"/>
    <property type="match status" value="1"/>
</dbReference>
<sequence length="111" mass="12450">MPNCFNPYIKKILLIVIYVTSSHVTVSESGPNVKIEGGSLILQNLKTTDTAVVQCEARNKHGRILENAYVYVVELAPEILTPDRMTYSAVENTEVFLHCKFFGSPVPITHW</sequence>
<keyword evidence="6" id="KW-1185">Reference proteome</keyword>
<dbReference type="AlphaFoldDB" id="A0A2G9SHL1"/>
<evidence type="ECO:0000313" key="5">
    <source>
        <dbReference type="EMBL" id="PIO39013.1"/>
    </source>
</evidence>
<dbReference type="GO" id="GO:0043005">
    <property type="term" value="C:neuron projection"/>
    <property type="evidence" value="ECO:0007669"/>
    <property type="project" value="TreeGrafter"/>
</dbReference>
<gene>
    <name evidence="5" type="ORF">AB205_0050380</name>
</gene>
<evidence type="ECO:0000256" key="2">
    <source>
        <dbReference type="ARBA" id="ARBA00023157"/>
    </source>
</evidence>
<feature type="signal peptide" evidence="4">
    <location>
        <begin position="1"/>
        <end position="29"/>
    </location>
</feature>
<dbReference type="EMBL" id="KV924400">
    <property type="protein sequence ID" value="PIO39013.1"/>
    <property type="molecule type" value="Genomic_DNA"/>
</dbReference>
<dbReference type="PANTHER" id="PTHR12231">
    <property type="entry name" value="CTX-RELATED TYPE I TRANSMEMBRANE PROTEIN"/>
    <property type="match status" value="1"/>
</dbReference>
<name>A0A2G9SHL1_AQUCT</name>
<dbReference type="PANTHER" id="PTHR12231:SF241">
    <property type="entry name" value="L1 CELL ADHESION MOLECULE"/>
    <property type="match status" value="1"/>
</dbReference>
<evidence type="ECO:0000256" key="3">
    <source>
        <dbReference type="ARBA" id="ARBA00023319"/>
    </source>
</evidence>
<protein>
    <recommendedName>
        <fullName evidence="7">Ig-like domain-containing protein</fullName>
    </recommendedName>
</protein>
<reference evidence="6" key="1">
    <citation type="journal article" date="2017" name="Nat. Commun.">
        <title>The North American bullfrog draft genome provides insight into hormonal regulation of long noncoding RNA.</title>
        <authorList>
            <person name="Hammond S.A."/>
            <person name="Warren R.L."/>
            <person name="Vandervalk B.P."/>
            <person name="Kucuk E."/>
            <person name="Khan H."/>
            <person name="Gibb E.A."/>
            <person name="Pandoh P."/>
            <person name="Kirk H."/>
            <person name="Zhao Y."/>
            <person name="Jones M."/>
            <person name="Mungall A.J."/>
            <person name="Coope R."/>
            <person name="Pleasance S."/>
            <person name="Moore R.A."/>
            <person name="Holt R.A."/>
            <person name="Round J.M."/>
            <person name="Ohora S."/>
            <person name="Walle B.V."/>
            <person name="Veldhoen N."/>
            <person name="Helbing C.C."/>
            <person name="Birol I."/>
        </authorList>
    </citation>
    <scope>NUCLEOTIDE SEQUENCE [LARGE SCALE GENOMIC DNA]</scope>
</reference>
<evidence type="ECO:0000256" key="1">
    <source>
        <dbReference type="ARBA" id="ARBA00022737"/>
    </source>
</evidence>
<evidence type="ECO:0008006" key="7">
    <source>
        <dbReference type="Google" id="ProtNLM"/>
    </source>
</evidence>
<evidence type="ECO:0000313" key="6">
    <source>
        <dbReference type="Proteomes" id="UP000228934"/>
    </source>
</evidence>
<dbReference type="Proteomes" id="UP000228934">
    <property type="component" value="Unassembled WGS sequence"/>
</dbReference>
<dbReference type="InterPro" id="IPR013783">
    <property type="entry name" value="Ig-like_fold"/>
</dbReference>
<dbReference type="Gene3D" id="2.60.40.10">
    <property type="entry name" value="Immunoglobulins"/>
    <property type="match status" value="1"/>
</dbReference>
<dbReference type="InterPro" id="IPR051170">
    <property type="entry name" value="Neural/epithelial_adhesion"/>
</dbReference>